<evidence type="ECO:0000256" key="2">
    <source>
        <dbReference type="ARBA" id="ARBA00011344"/>
    </source>
</evidence>
<sequence length="332" mass="38601">MQLHDIGLEARKLYASFIQSVDEFRPALWRYCLHLTSNVWDAEDLMQESLLKAFASLGQIRHSYLPKSYLFRIASNTWIDQHRKKQPIQTNLLPESNDEANNLQHDYSLRVFEEIEILLSFLTPRHVVVILLIEVFDFSASEVADMLQTTEGAVHAMLSRARTKLKSIHQDERVEKGGSSITEDNLSLISSYVQAFHLKDPARLLDLYAEHAEIQLLNTGIVKGRDSIKATLDWSSYPESFHAEWKWLWGKPVVLLIADRGQQQTLWRAQILEFEEGKVVKDKNYFFCREVMLEIASYLQISIDADTRLHYQQPWKYSNSCPIGIRFTENIR</sequence>
<dbReference type="InterPro" id="IPR014284">
    <property type="entry name" value="RNA_pol_sigma-70_dom"/>
</dbReference>
<accession>A0ABT9VZ03</accession>
<evidence type="ECO:0000259" key="7">
    <source>
        <dbReference type="Pfam" id="PF04542"/>
    </source>
</evidence>
<dbReference type="InterPro" id="IPR013324">
    <property type="entry name" value="RNA_pol_sigma_r3/r4-like"/>
</dbReference>
<keyword evidence="10" id="KW-1185">Reference proteome</keyword>
<keyword evidence="4" id="KW-0731">Sigma factor</keyword>
<reference evidence="9 10" key="1">
    <citation type="submission" date="2023-07" db="EMBL/GenBank/DDBJ databases">
        <title>Genomic Encyclopedia of Type Strains, Phase IV (KMG-IV): sequencing the most valuable type-strain genomes for metagenomic binning, comparative biology and taxonomic classification.</title>
        <authorList>
            <person name="Goeker M."/>
        </authorList>
    </citation>
    <scope>NUCLEOTIDE SEQUENCE [LARGE SCALE GENOMIC DNA]</scope>
    <source>
        <strain evidence="9 10">DSM 12751</strain>
    </source>
</reference>
<protein>
    <submittedName>
        <fullName evidence="9">RNA polymerase sigma-70 factor (ECF subfamily)</fullName>
    </submittedName>
</protein>
<dbReference type="InterPro" id="IPR013325">
    <property type="entry name" value="RNA_pol_sigma_r2"/>
</dbReference>
<dbReference type="InterPro" id="IPR036388">
    <property type="entry name" value="WH-like_DNA-bd_sf"/>
</dbReference>
<comment type="similarity">
    <text evidence="1">Belongs to the sigma-70 factor family. ECF subfamily.</text>
</comment>
<dbReference type="Gene3D" id="3.10.450.50">
    <property type="match status" value="1"/>
</dbReference>
<dbReference type="InterPro" id="IPR013249">
    <property type="entry name" value="RNA_pol_sigma70_r4_t2"/>
</dbReference>
<dbReference type="Gene3D" id="1.10.10.10">
    <property type="entry name" value="Winged helix-like DNA-binding domain superfamily/Winged helix DNA-binding domain"/>
    <property type="match status" value="1"/>
</dbReference>
<dbReference type="PANTHER" id="PTHR43133">
    <property type="entry name" value="RNA POLYMERASE ECF-TYPE SIGMA FACTO"/>
    <property type="match status" value="1"/>
</dbReference>
<evidence type="ECO:0000259" key="8">
    <source>
        <dbReference type="Pfam" id="PF08281"/>
    </source>
</evidence>
<proteinExistence type="inferred from homology"/>
<dbReference type="Gene3D" id="1.10.1740.10">
    <property type="match status" value="1"/>
</dbReference>
<dbReference type="SUPFAM" id="SSF54427">
    <property type="entry name" value="NTF2-like"/>
    <property type="match status" value="1"/>
</dbReference>
<dbReference type="InterPro" id="IPR032710">
    <property type="entry name" value="NTF2-like_dom_sf"/>
</dbReference>
<dbReference type="Pfam" id="PF04542">
    <property type="entry name" value="Sigma70_r2"/>
    <property type="match status" value="1"/>
</dbReference>
<dbReference type="NCBIfam" id="TIGR02937">
    <property type="entry name" value="sigma70-ECF"/>
    <property type="match status" value="1"/>
</dbReference>
<evidence type="ECO:0000313" key="10">
    <source>
        <dbReference type="Proteomes" id="UP001235840"/>
    </source>
</evidence>
<dbReference type="PANTHER" id="PTHR43133:SF8">
    <property type="entry name" value="RNA POLYMERASE SIGMA FACTOR HI_1459-RELATED"/>
    <property type="match status" value="1"/>
</dbReference>
<evidence type="ECO:0000256" key="5">
    <source>
        <dbReference type="ARBA" id="ARBA00023125"/>
    </source>
</evidence>
<dbReference type="Pfam" id="PF08281">
    <property type="entry name" value="Sigma70_r4_2"/>
    <property type="match status" value="1"/>
</dbReference>
<dbReference type="SUPFAM" id="SSF88946">
    <property type="entry name" value="Sigma2 domain of RNA polymerase sigma factors"/>
    <property type="match status" value="1"/>
</dbReference>
<keyword evidence="3" id="KW-0805">Transcription regulation</keyword>
<feature type="domain" description="RNA polymerase sigma factor 70 region 4 type 2" evidence="8">
    <location>
        <begin position="122"/>
        <end position="165"/>
    </location>
</feature>
<feature type="domain" description="RNA polymerase sigma-70 region 2" evidence="7">
    <location>
        <begin position="21"/>
        <end position="86"/>
    </location>
</feature>
<evidence type="ECO:0000256" key="6">
    <source>
        <dbReference type="ARBA" id="ARBA00023163"/>
    </source>
</evidence>
<dbReference type="SUPFAM" id="SSF88659">
    <property type="entry name" value="Sigma3 and sigma4 domains of RNA polymerase sigma factors"/>
    <property type="match status" value="1"/>
</dbReference>
<name>A0ABT9VZ03_9BACI</name>
<organism evidence="9 10">
    <name type="scientific">Caldalkalibacillus horti</name>
    <dbReference type="NCBI Taxonomy" id="77523"/>
    <lineage>
        <taxon>Bacteria</taxon>
        <taxon>Bacillati</taxon>
        <taxon>Bacillota</taxon>
        <taxon>Bacilli</taxon>
        <taxon>Bacillales</taxon>
        <taxon>Bacillaceae</taxon>
        <taxon>Caldalkalibacillus</taxon>
    </lineage>
</organism>
<evidence type="ECO:0000256" key="1">
    <source>
        <dbReference type="ARBA" id="ARBA00010641"/>
    </source>
</evidence>
<dbReference type="InterPro" id="IPR039425">
    <property type="entry name" value="RNA_pol_sigma-70-like"/>
</dbReference>
<evidence type="ECO:0000256" key="3">
    <source>
        <dbReference type="ARBA" id="ARBA00023015"/>
    </source>
</evidence>
<keyword evidence="5" id="KW-0238">DNA-binding</keyword>
<evidence type="ECO:0000256" key="4">
    <source>
        <dbReference type="ARBA" id="ARBA00023082"/>
    </source>
</evidence>
<dbReference type="InterPro" id="IPR007627">
    <property type="entry name" value="RNA_pol_sigma70_r2"/>
</dbReference>
<dbReference type="Proteomes" id="UP001235840">
    <property type="component" value="Unassembled WGS sequence"/>
</dbReference>
<keyword evidence="6" id="KW-0804">Transcription</keyword>
<comment type="subunit">
    <text evidence="2">Interacts transiently with the RNA polymerase catalytic core formed by RpoA, RpoB, RpoC and RpoZ (2 alpha, 1 beta, 1 beta' and 1 omega subunit) to form the RNA polymerase holoenzyme that can initiate transcription.</text>
</comment>
<evidence type="ECO:0000313" key="9">
    <source>
        <dbReference type="EMBL" id="MDQ0166199.1"/>
    </source>
</evidence>
<dbReference type="RefSeq" id="WP_307394205.1">
    <property type="nucleotide sequence ID" value="NZ_BAAADK010000048.1"/>
</dbReference>
<comment type="caution">
    <text evidence="9">The sequence shown here is derived from an EMBL/GenBank/DDBJ whole genome shotgun (WGS) entry which is preliminary data.</text>
</comment>
<dbReference type="EMBL" id="JAUSTY010000007">
    <property type="protein sequence ID" value="MDQ0166199.1"/>
    <property type="molecule type" value="Genomic_DNA"/>
</dbReference>
<gene>
    <name evidence="9" type="ORF">J2S11_002100</name>
</gene>